<evidence type="ECO:0000313" key="6">
    <source>
        <dbReference type="EMBL" id="MXP14848.1"/>
    </source>
</evidence>
<protein>
    <submittedName>
        <fullName evidence="6">GFA family protein</fullName>
    </submittedName>
</protein>
<evidence type="ECO:0000313" key="7">
    <source>
        <dbReference type="Proteomes" id="UP000473531"/>
    </source>
</evidence>
<dbReference type="SUPFAM" id="SSF51316">
    <property type="entry name" value="Mss4-like"/>
    <property type="match status" value="1"/>
</dbReference>
<organism evidence="6 7">
    <name type="scientific">Allopontixanthobacter confluentis</name>
    <dbReference type="NCBI Taxonomy" id="1849021"/>
    <lineage>
        <taxon>Bacteria</taxon>
        <taxon>Pseudomonadati</taxon>
        <taxon>Pseudomonadota</taxon>
        <taxon>Alphaproteobacteria</taxon>
        <taxon>Sphingomonadales</taxon>
        <taxon>Erythrobacteraceae</taxon>
        <taxon>Allopontixanthobacter</taxon>
    </lineage>
</organism>
<feature type="domain" description="CENP-V/GFA" evidence="5">
    <location>
        <begin position="9"/>
        <end position="121"/>
    </location>
</feature>
<comment type="similarity">
    <text evidence="1">Belongs to the Gfa family.</text>
</comment>
<reference evidence="6 7" key="1">
    <citation type="submission" date="2019-12" db="EMBL/GenBank/DDBJ databases">
        <title>Genomic-based taxomic classification of the family Erythrobacteraceae.</title>
        <authorList>
            <person name="Xu L."/>
        </authorList>
    </citation>
    <scope>NUCLEOTIDE SEQUENCE [LARGE SCALE GENOMIC DNA]</scope>
    <source>
        <strain evidence="6 7">KCTC 52259</strain>
    </source>
</reference>
<evidence type="ECO:0000259" key="5">
    <source>
        <dbReference type="PROSITE" id="PS51891"/>
    </source>
</evidence>
<name>A0A6L7GIX0_9SPHN</name>
<sequence>MVAKTHGKITGGCLCGAVSVTLAEPKSVAEICHCTMCRQWGGGPFMGVSSCSYAINGHGFVTVYQSSSWAERAFCSICGSNLYFRFLPSDHYSFCAGLFPFDAGVQMGKQIFIDEKPDFYDFSQETDKQTGAQVIAEAIAAGFTFTKSENES</sequence>
<dbReference type="PANTHER" id="PTHR33337">
    <property type="entry name" value="GFA DOMAIN-CONTAINING PROTEIN"/>
    <property type="match status" value="1"/>
</dbReference>
<dbReference type="AlphaFoldDB" id="A0A6L7GIX0"/>
<keyword evidence="4" id="KW-0456">Lyase</keyword>
<evidence type="ECO:0000256" key="1">
    <source>
        <dbReference type="ARBA" id="ARBA00005495"/>
    </source>
</evidence>
<dbReference type="Proteomes" id="UP000473531">
    <property type="component" value="Unassembled WGS sequence"/>
</dbReference>
<gene>
    <name evidence="6" type="ORF">GRI44_08835</name>
</gene>
<keyword evidence="7" id="KW-1185">Reference proteome</keyword>
<comment type="caution">
    <text evidence="6">The sequence shown here is derived from an EMBL/GenBank/DDBJ whole genome shotgun (WGS) entry which is preliminary data.</text>
</comment>
<dbReference type="EMBL" id="WTYU01000002">
    <property type="protein sequence ID" value="MXP14848.1"/>
    <property type="molecule type" value="Genomic_DNA"/>
</dbReference>
<accession>A0A6L7GIX0</accession>
<dbReference type="Pfam" id="PF04828">
    <property type="entry name" value="GFA"/>
    <property type="match status" value="1"/>
</dbReference>
<proteinExistence type="inferred from homology"/>
<dbReference type="PANTHER" id="PTHR33337:SF40">
    <property type="entry name" value="CENP-V_GFA DOMAIN-CONTAINING PROTEIN-RELATED"/>
    <property type="match status" value="1"/>
</dbReference>
<evidence type="ECO:0000256" key="2">
    <source>
        <dbReference type="ARBA" id="ARBA00022723"/>
    </source>
</evidence>
<keyword evidence="3" id="KW-0862">Zinc</keyword>
<dbReference type="GO" id="GO:0046872">
    <property type="term" value="F:metal ion binding"/>
    <property type="evidence" value="ECO:0007669"/>
    <property type="project" value="UniProtKB-KW"/>
</dbReference>
<dbReference type="InterPro" id="IPR011057">
    <property type="entry name" value="Mss4-like_sf"/>
</dbReference>
<dbReference type="OrthoDB" id="7186766at2"/>
<evidence type="ECO:0000256" key="3">
    <source>
        <dbReference type="ARBA" id="ARBA00022833"/>
    </source>
</evidence>
<dbReference type="GO" id="GO:0016846">
    <property type="term" value="F:carbon-sulfur lyase activity"/>
    <property type="evidence" value="ECO:0007669"/>
    <property type="project" value="InterPro"/>
</dbReference>
<dbReference type="InterPro" id="IPR006913">
    <property type="entry name" value="CENP-V/GFA"/>
</dbReference>
<dbReference type="PROSITE" id="PS51891">
    <property type="entry name" value="CENP_V_GFA"/>
    <property type="match status" value="1"/>
</dbReference>
<evidence type="ECO:0000256" key="4">
    <source>
        <dbReference type="ARBA" id="ARBA00023239"/>
    </source>
</evidence>
<keyword evidence="2" id="KW-0479">Metal-binding</keyword>
<dbReference type="Gene3D" id="3.90.1590.10">
    <property type="entry name" value="glutathione-dependent formaldehyde- activating enzyme (gfa)"/>
    <property type="match status" value="1"/>
</dbReference>